<comment type="caution">
    <text evidence="1">The sequence shown here is derived from an EMBL/GenBank/DDBJ whole genome shotgun (WGS) entry which is preliminary data.</text>
</comment>
<reference evidence="1" key="1">
    <citation type="journal article" date="2023" name="Insect Mol. Biol.">
        <title>Genome sequencing provides insights into the evolution of gene families encoding plant cell wall-degrading enzymes in longhorned beetles.</title>
        <authorList>
            <person name="Shin N.R."/>
            <person name="Okamura Y."/>
            <person name="Kirsch R."/>
            <person name="Pauchet Y."/>
        </authorList>
    </citation>
    <scope>NUCLEOTIDE SEQUENCE</scope>
    <source>
        <strain evidence="1">MMC_N1</strain>
    </source>
</reference>
<dbReference type="Proteomes" id="UP001162164">
    <property type="component" value="Unassembled WGS sequence"/>
</dbReference>
<name>A0ABQ9IPL2_9CUCU</name>
<keyword evidence="2" id="KW-1185">Reference proteome</keyword>
<evidence type="ECO:0000313" key="1">
    <source>
        <dbReference type="EMBL" id="KAJ8941775.1"/>
    </source>
</evidence>
<evidence type="ECO:0000313" key="2">
    <source>
        <dbReference type="Proteomes" id="UP001162164"/>
    </source>
</evidence>
<proteinExistence type="predicted"/>
<protein>
    <submittedName>
        <fullName evidence="1">Uncharacterized protein</fullName>
    </submittedName>
</protein>
<dbReference type="EMBL" id="JAPWTJ010004827">
    <property type="protein sequence ID" value="KAJ8941775.1"/>
    <property type="molecule type" value="Genomic_DNA"/>
</dbReference>
<sequence length="80" mass="8842">MIVEIKVNVGVTITGAWIFRNDLVVNTCVTITKHIYFSNGHPLINIVQGIILKKHTEGAEIKAMITAGVGAWKWPTKDNI</sequence>
<accession>A0ABQ9IPL2</accession>
<gene>
    <name evidence="1" type="ORF">NQ317_015384</name>
</gene>
<organism evidence="1 2">
    <name type="scientific">Molorchus minor</name>
    <dbReference type="NCBI Taxonomy" id="1323400"/>
    <lineage>
        <taxon>Eukaryota</taxon>
        <taxon>Metazoa</taxon>
        <taxon>Ecdysozoa</taxon>
        <taxon>Arthropoda</taxon>
        <taxon>Hexapoda</taxon>
        <taxon>Insecta</taxon>
        <taxon>Pterygota</taxon>
        <taxon>Neoptera</taxon>
        <taxon>Endopterygota</taxon>
        <taxon>Coleoptera</taxon>
        <taxon>Polyphaga</taxon>
        <taxon>Cucujiformia</taxon>
        <taxon>Chrysomeloidea</taxon>
        <taxon>Cerambycidae</taxon>
        <taxon>Lamiinae</taxon>
        <taxon>Monochamini</taxon>
        <taxon>Molorchus</taxon>
    </lineage>
</organism>